<dbReference type="EMBL" id="CP031775">
    <property type="protein sequence ID" value="QDZ90970.1"/>
    <property type="molecule type" value="Genomic_DNA"/>
</dbReference>
<feature type="domain" description="TonB-dependent receptor-like beta-barrel" evidence="12">
    <location>
        <begin position="447"/>
        <end position="911"/>
    </location>
</feature>
<dbReference type="InterPro" id="IPR037066">
    <property type="entry name" value="Plug_dom_sf"/>
</dbReference>
<protein>
    <submittedName>
        <fullName evidence="14">TonB-dependent receptor</fullName>
    </submittedName>
</protein>
<evidence type="ECO:0000256" key="5">
    <source>
        <dbReference type="ARBA" id="ARBA00023077"/>
    </source>
</evidence>
<evidence type="ECO:0000256" key="3">
    <source>
        <dbReference type="ARBA" id="ARBA00022452"/>
    </source>
</evidence>
<dbReference type="Pfam" id="PF07715">
    <property type="entry name" value="Plug"/>
    <property type="match status" value="1"/>
</dbReference>
<evidence type="ECO:0000256" key="11">
    <source>
        <dbReference type="SAM" id="Phobius"/>
    </source>
</evidence>
<evidence type="ECO:0000256" key="4">
    <source>
        <dbReference type="ARBA" id="ARBA00022692"/>
    </source>
</evidence>
<dbReference type="InterPro" id="IPR010104">
    <property type="entry name" value="TonB_rcpt_bac"/>
</dbReference>
<feature type="transmembrane region" description="Helical" evidence="11">
    <location>
        <begin position="30"/>
        <end position="52"/>
    </location>
</feature>
<dbReference type="PANTHER" id="PTHR40980">
    <property type="entry name" value="PLUG DOMAIN-CONTAINING PROTEIN"/>
    <property type="match status" value="1"/>
</dbReference>
<evidence type="ECO:0000313" key="14">
    <source>
        <dbReference type="EMBL" id="QDZ90970.1"/>
    </source>
</evidence>
<dbReference type="PROSITE" id="PS52016">
    <property type="entry name" value="TONB_DEPENDENT_REC_3"/>
    <property type="match status" value="1"/>
</dbReference>
<reference evidence="14 15" key="1">
    <citation type="journal article" date="2019" name="Ecotoxicol. Environ. Saf.">
        <title>Microbial characterization of heavy metal resistant bacterial strains isolated from an electroplating wastewater treatment plant.</title>
        <authorList>
            <person name="Cai X."/>
            <person name="Zheng X."/>
            <person name="Zhang D."/>
            <person name="Iqbal W."/>
            <person name="Liu C."/>
            <person name="Yang B."/>
            <person name="Zhao X."/>
            <person name="Lu X."/>
            <person name="Mao Y."/>
        </authorList>
    </citation>
    <scope>NUCLEOTIDE SEQUENCE [LARGE SCALE GENOMIC DNA]</scope>
    <source>
        <strain evidence="14 15">Ni1-3</strain>
    </source>
</reference>
<feature type="region of interest" description="Disordered" evidence="10">
    <location>
        <begin position="1"/>
        <end position="25"/>
    </location>
</feature>
<keyword evidence="11" id="KW-1133">Transmembrane helix</keyword>
<feature type="domain" description="TonB-dependent receptor plug" evidence="13">
    <location>
        <begin position="160"/>
        <end position="261"/>
    </location>
</feature>
<dbReference type="CDD" id="cd01347">
    <property type="entry name" value="ligand_gated_channel"/>
    <property type="match status" value="1"/>
</dbReference>
<dbReference type="Gene3D" id="2.40.170.20">
    <property type="entry name" value="TonB-dependent receptor, beta-barrel domain"/>
    <property type="match status" value="1"/>
</dbReference>
<dbReference type="KEGG" id="sdeo:D0436_11115"/>
<feature type="compositionally biased region" description="Polar residues" evidence="10">
    <location>
        <begin position="1"/>
        <end position="17"/>
    </location>
</feature>
<keyword evidence="4 8" id="KW-0812">Transmembrane</keyword>
<keyword evidence="2 8" id="KW-0813">Transport</keyword>
<evidence type="ECO:0000256" key="7">
    <source>
        <dbReference type="ARBA" id="ARBA00023237"/>
    </source>
</evidence>
<accession>A0A5B8QW96</accession>
<dbReference type="SUPFAM" id="SSF56935">
    <property type="entry name" value="Porins"/>
    <property type="match status" value="1"/>
</dbReference>
<proteinExistence type="inferred from homology"/>
<dbReference type="Pfam" id="PF13715">
    <property type="entry name" value="CarbopepD_reg_2"/>
    <property type="match status" value="1"/>
</dbReference>
<dbReference type="SUPFAM" id="SSF49464">
    <property type="entry name" value="Carboxypeptidase regulatory domain-like"/>
    <property type="match status" value="1"/>
</dbReference>
<dbReference type="GO" id="GO:0009279">
    <property type="term" value="C:cell outer membrane"/>
    <property type="evidence" value="ECO:0007669"/>
    <property type="project" value="UniProtKB-SubCell"/>
</dbReference>
<evidence type="ECO:0000256" key="10">
    <source>
        <dbReference type="SAM" id="MobiDB-lite"/>
    </source>
</evidence>
<gene>
    <name evidence="14" type="ORF">D0436_11115</name>
</gene>
<dbReference type="RefSeq" id="WP_208662721.1">
    <property type="nucleotide sequence ID" value="NZ_CP031775.2"/>
</dbReference>
<evidence type="ECO:0000256" key="6">
    <source>
        <dbReference type="ARBA" id="ARBA00023136"/>
    </source>
</evidence>
<evidence type="ECO:0000313" key="15">
    <source>
        <dbReference type="Proteomes" id="UP000321124"/>
    </source>
</evidence>
<keyword evidence="5 9" id="KW-0798">TonB box</keyword>
<evidence type="ECO:0000256" key="1">
    <source>
        <dbReference type="ARBA" id="ARBA00004571"/>
    </source>
</evidence>
<dbReference type="Pfam" id="PF00593">
    <property type="entry name" value="TonB_dep_Rec_b-barrel"/>
    <property type="match status" value="1"/>
</dbReference>
<feature type="region of interest" description="Disordered" evidence="10">
    <location>
        <begin position="391"/>
        <end position="419"/>
    </location>
</feature>
<dbReference type="InterPro" id="IPR000531">
    <property type="entry name" value="Beta-barrel_TonB"/>
</dbReference>
<evidence type="ECO:0000259" key="12">
    <source>
        <dbReference type="Pfam" id="PF00593"/>
    </source>
</evidence>
<dbReference type="AlphaFoldDB" id="A0A5B8QW96"/>
<sequence length="945" mass="105326">MQSRTTPLQQELQQSSRAPRKPHAIPKTRLAARLSAISLAMMVAGFSTNVLAVGKLEGQIRDNASQQPLAGATVTLKELNLSQQAGRDGRFFFVGVQDGDYTLVVNYLGAMPLEHSVSIRDKQTTLQDINLSSQDDVEHIRVVGQQGALSKSMNRQRGADNVLSVVSADVLGNFPDSNISESLQRVPGLSIERDQGEGRFVRVRGMAPDYNSVSMNGTRLPSPESDRRAVALDVVPSDLLQSVEVSKTLTPDMDADALGGAIEVKSLSAFDRDDTYLNLNAEASQDTLTDNTNPKLAASYSDIFADKLGVAIGASWYNRDFGSDNVETGGKWEFAGDNGFEDAALESIDARDYEINRERLGIGVNFDYRPSDDTDLYLRTLYSEFDDTETRNSAKTKWKSPQQANALSQGKTTRSLKSRTENQNITSFVLGGQTRFERWTFDYQASHSTASAEKPRDIAGADFVAKIDNTGFRNTQQPQIIAPEDYFQNANFELDEIEIAASKAEDTINSGQLDLTRQLTLADYSVELKTGVKLSRRDKSNREDIWIYSDLGDQGVSDEDLLLSQYAGNELDYDLGRFGSGIDAAPLWQLIDSLDADSNRDDIESTINDFDISEDINAAYLMGHIDIDKLRILTGLRFEQNQWDSSGYGYDGAKGEFININHSRDEDHWLPALHLTYRYSDNTVLRAAWTNTLVRPTFGQLAPGYLLEEDDGDIDLTFGNPQLKSLESMNFDLSLEHYFGNIGLISAGLFYKDIDNFIYQADLAGRGDYIDAHSAVTFVNGDSADIYGLELSYVQEFNFLPEPFNALVLNSNLTYTDSSAKISWLEDGQLLSRDIPMPSQSDLTANLSLGYENSYASVWLSAAYKSEYLQEVTELSDERYDLYQDNHLQWDFVAKAHLTSNLTLYFKGVNLTDEPYYSYTGDSSYNAQYEAYGRTFQLGVQYTNY</sequence>
<dbReference type="PANTHER" id="PTHR40980:SF4">
    <property type="entry name" value="TONB-DEPENDENT RECEPTOR-LIKE BETA-BARREL DOMAIN-CONTAINING PROTEIN"/>
    <property type="match status" value="1"/>
</dbReference>
<evidence type="ECO:0000256" key="2">
    <source>
        <dbReference type="ARBA" id="ARBA00022448"/>
    </source>
</evidence>
<dbReference type="InterPro" id="IPR012910">
    <property type="entry name" value="Plug_dom"/>
</dbReference>
<keyword evidence="3 8" id="KW-1134">Transmembrane beta strand</keyword>
<comment type="similarity">
    <text evidence="8 9">Belongs to the TonB-dependent receptor family.</text>
</comment>
<evidence type="ECO:0000256" key="8">
    <source>
        <dbReference type="PROSITE-ProRule" id="PRU01360"/>
    </source>
</evidence>
<keyword evidence="6 8" id="KW-0472">Membrane</keyword>
<comment type="subcellular location">
    <subcellularLocation>
        <location evidence="1 8">Cell outer membrane</location>
        <topology evidence="1 8">Multi-pass membrane protein</topology>
    </subcellularLocation>
</comment>
<evidence type="ECO:0000259" key="13">
    <source>
        <dbReference type="Pfam" id="PF07715"/>
    </source>
</evidence>
<dbReference type="InterPro" id="IPR008969">
    <property type="entry name" value="CarboxyPept-like_regulatory"/>
</dbReference>
<dbReference type="Gene3D" id="2.170.130.10">
    <property type="entry name" value="TonB-dependent receptor, plug domain"/>
    <property type="match status" value="1"/>
</dbReference>
<dbReference type="Gene3D" id="2.60.40.1120">
    <property type="entry name" value="Carboxypeptidase-like, regulatory domain"/>
    <property type="match status" value="1"/>
</dbReference>
<dbReference type="Proteomes" id="UP000321124">
    <property type="component" value="Chromosome"/>
</dbReference>
<organism evidence="14 15">
    <name type="scientific">Shewanella decolorationis</name>
    <dbReference type="NCBI Taxonomy" id="256839"/>
    <lineage>
        <taxon>Bacteria</taxon>
        <taxon>Pseudomonadati</taxon>
        <taxon>Pseudomonadota</taxon>
        <taxon>Gammaproteobacteria</taxon>
        <taxon>Alteromonadales</taxon>
        <taxon>Shewanellaceae</taxon>
        <taxon>Shewanella</taxon>
    </lineage>
</organism>
<evidence type="ECO:0000256" key="9">
    <source>
        <dbReference type="RuleBase" id="RU003357"/>
    </source>
</evidence>
<dbReference type="InterPro" id="IPR036942">
    <property type="entry name" value="Beta-barrel_TonB_sf"/>
</dbReference>
<dbReference type="NCBIfam" id="TIGR01782">
    <property type="entry name" value="TonB-Xanth-Caul"/>
    <property type="match status" value="1"/>
</dbReference>
<keyword evidence="14" id="KW-0675">Receptor</keyword>
<keyword evidence="7 8" id="KW-0998">Cell outer membrane</keyword>
<dbReference type="InterPro" id="IPR039426">
    <property type="entry name" value="TonB-dep_rcpt-like"/>
</dbReference>
<name>A0A5B8QW96_9GAMM</name>